<keyword evidence="3" id="KW-1185">Reference proteome</keyword>
<gene>
    <name evidence="2" type="ORF">M407DRAFT_34867</name>
</gene>
<proteinExistence type="predicted"/>
<organism evidence="2 3">
    <name type="scientific">Tulasnella calospora MUT 4182</name>
    <dbReference type="NCBI Taxonomy" id="1051891"/>
    <lineage>
        <taxon>Eukaryota</taxon>
        <taxon>Fungi</taxon>
        <taxon>Dikarya</taxon>
        <taxon>Basidiomycota</taxon>
        <taxon>Agaricomycotina</taxon>
        <taxon>Agaricomycetes</taxon>
        <taxon>Cantharellales</taxon>
        <taxon>Tulasnellaceae</taxon>
        <taxon>Tulasnella</taxon>
    </lineage>
</organism>
<reference evidence="3" key="2">
    <citation type="submission" date="2015-01" db="EMBL/GenBank/DDBJ databases">
        <title>Evolutionary Origins and Diversification of the Mycorrhizal Mutualists.</title>
        <authorList>
            <consortium name="DOE Joint Genome Institute"/>
            <consortium name="Mycorrhizal Genomics Consortium"/>
            <person name="Kohler A."/>
            <person name="Kuo A."/>
            <person name="Nagy L.G."/>
            <person name="Floudas D."/>
            <person name="Copeland A."/>
            <person name="Barry K.W."/>
            <person name="Cichocki N."/>
            <person name="Veneault-Fourrey C."/>
            <person name="LaButti K."/>
            <person name="Lindquist E.A."/>
            <person name="Lipzen A."/>
            <person name="Lundell T."/>
            <person name="Morin E."/>
            <person name="Murat C."/>
            <person name="Riley R."/>
            <person name="Ohm R."/>
            <person name="Sun H."/>
            <person name="Tunlid A."/>
            <person name="Henrissat B."/>
            <person name="Grigoriev I.V."/>
            <person name="Hibbett D.S."/>
            <person name="Martin F."/>
        </authorList>
    </citation>
    <scope>NUCLEOTIDE SEQUENCE [LARGE SCALE GENOMIC DNA]</scope>
    <source>
        <strain evidence="3">MUT 4182</strain>
    </source>
</reference>
<evidence type="ECO:0000313" key="2">
    <source>
        <dbReference type="EMBL" id="KIO15540.1"/>
    </source>
</evidence>
<name>A0A0C3PMI0_9AGAM</name>
<accession>A0A0C3PMI0</accession>
<dbReference type="AlphaFoldDB" id="A0A0C3PMI0"/>
<dbReference type="OrthoDB" id="3267196at2759"/>
<dbReference type="HOGENOM" id="CLU_1504531_0_0_1"/>
<protein>
    <submittedName>
        <fullName evidence="2">Uncharacterized protein</fullName>
    </submittedName>
</protein>
<sequence>MHYNRNIEPFAKKLSLDDFKYVRSLPYLKSQAEVDRFGDFCTQSEFKELKDWWSHKKSYSWLLPSIVGCLSKIAPEDRRLIPDNTNAIEGDHSMTNKYTGTHLTLIDAIQRARDLDALTAATARATIDSGIYPNSLNTPYHRTRANMARTAWQAEKAKAKADKKNSTPRKSKAPYRPPV</sequence>
<feature type="compositionally biased region" description="Basic and acidic residues" evidence="1">
    <location>
        <begin position="155"/>
        <end position="165"/>
    </location>
</feature>
<feature type="region of interest" description="Disordered" evidence="1">
    <location>
        <begin position="152"/>
        <end position="179"/>
    </location>
</feature>
<dbReference type="Proteomes" id="UP000054248">
    <property type="component" value="Unassembled WGS sequence"/>
</dbReference>
<reference evidence="2 3" key="1">
    <citation type="submission" date="2014-04" db="EMBL/GenBank/DDBJ databases">
        <authorList>
            <consortium name="DOE Joint Genome Institute"/>
            <person name="Kuo A."/>
            <person name="Girlanda M."/>
            <person name="Perotto S."/>
            <person name="Kohler A."/>
            <person name="Nagy L.G."/>
            <person name="Floudas D."/>
            <person name="Copeland A."/>
            <person name="Barry K.W."/>
            <person name="Cichocki N."/>
            <person name="Veneault-Fourrey C."/>
            <person name="LaButti K."/>
            <person name="Lindquist E.A."/>
            <person name="Lipzen A."/>
            <person name="Lundell T."/>
            <person name="Morin E."/>
            <person name="Murat C."/>
            <person name="Sun H."/>
            <person name="Tunlid A."/>
            <person name="Henrissat B."/>
            <person name="Grigoriev I.V."/>
            <person name="Hibbett D.S."/>
            <person name="Martin F."/>
            <person name="Nordberg H.P."/>
            <person name="Cantor M.N."/>
            <person name="Hua S.X."/>
        </authorList>
    </citation>
    <scope>NUCLEOTIDE SEQUENCE [LARGE SCALE GENOMIC DNA]</scope>
    <source>
        <strain evidence="2 3">MUT 4182</strain>
    </source>
</reference>
<evidence type="ECO:0000313" key="3">
    <source>
        <dbReference type="Proteomes" id="UP000054248"/>
    </source>
</evidence>
<evidence type="ECO:0000256" key="1">
    <source>
        <dbReference type="SAM" id="MobiDB-lite"/>
    </source>
</evidence>
<dbReference type="EMBL" id="KN823977">
    <property type="protein sequence ID" value="KIO15540.1"/>
    <property type="molecule type" value="Genomic_DNA"/>
</dbReference>